<dbReference type="Proteomes" id="UP000028984">
    <property type="component" value="Unassembled WGS sequence"/>
</dbReference>
<keyword evidence="3" id="KW-1185">Reference proteome</keyword>
<dbReference type="AlphaFoldDB" id="A0A087CYC0"/>
<organism evidence="2 3">
    <name type="scientific">Bifidobacterium reuteri DSM 23975</name>
    <dbReference type="NCBI Taxonomy" id="1437610"/>
    <lineage>
        <taxon>Bacteria</taxon>
        <taxon>Bacillati</taxon>
        <taxon>Actinomycetota</taxon>
        <taxon>Actinomycetes</taxon>
        <taxon>Bifidobacteriales</taxon>
        <taxon>Bifidobacteriaceae</taxon>
        <taxon>Bifidobacterium</taxon>
    </lineage>
</organism>
<gene>
    <name evidence="2" type="ORF">BREU_0372</name>
</gene>
<accession>A0A087CYC0</accession>
<evidence type="ECO:0000313" key="3">
    <source>
        <dbReference type="Proteomes" id="UP000028984"/>
    </source>
</evidence>
<dbReference type="eggNOG" id="ENOG5032K3E">
    <property type="taxonomic scope" value="Bacteria"/>
</dbReference>
<dbReference type="OrthoDB" id="3238275at2"/>
<feature type="region of interest" description="Disordered" evidence="1">
    <location>
        <begin position="162"/>
        <end position="202"/>
    </location>
</feature>
<protein>
    <submittedName>
        <fullName evidence="2">Uncharacterized protein</fullName>
    </submittedName>
</protein>
<comment type="caution">
    <text evidence="2">The sequence shown here is derived from an EMBL/GenBank/DDBJ whole genome shotgun (WGS) entry which is preliminary data.</text>
</comment>
<name>A0A087CYC0_9BIFI</name>
<dbReference type="RefSeq" id="WP_044089792.1">
    <property type="nucleotide sequence ID" value="NZ_JDUW01000014.1"/>
</dbReference>
<feature type="compositionally biased region" description="Low complexity" evidence="1">
    <location>
        <begin position="171"/>
        <end position="189"/>
    </location>
</feature>
<sequence length="372" mass="38662">MTVELNREAIDRVAALPAVREAAETGARLIALWPLTKAMQMDNDAKYAENLQVRTTRAFARILTGADVTVPDAEFVYEGADEIPGRPQSIVDTLLAANDAYDTMLDYSETGNAALVFAAAEALGVEWDDGVQSEIRAAIDAVERHIEADAVEVEAAEGAAVAEGAGDAGAEDGAAAGDAASAGAAGDDSSASDEDGDRHAGSADPAAVAHRFATALAVCDALLGVVAAHVPGVTVAAGADSAVADTAANTATVLDDATARRVAIQSLPILLYVNELREQCAIPRICLTDSQLLELVKARAAATDTADTLDATAALIAPLAGTEWAKHREDVLWDPAEAKKKAKEEDEKRNKEALAAKFAHIKDDPTKETVEL</sequence>
<evidence type="ECO:0000256" key="1">
    <source>
        <dbReference type="SAM" id="MobiDB-lite"/>
    </source>
</evidence>
<proteinExistence type="predicted"/>
<dbReference type="STRING" id="1437610.BREU_0372"/>
<dbReference type="EMBL" id="JGZK01000001">
    <property type="protein sequence ID" value="KFI88270.1"/>
    <property type="molecule type" value="Genomic_DNA"/>
</dbReference>
<evidence type="ECO:0000313" key="2">
    <source>
        <dbReference type="EMBL" id="KFI88270.1"/>
    </source>
</evidence>
<reference evidence="2 3" key="1">
    <citation type="submission" date="2014-03" db="EMBL/GenBank/DDBJ databases">
        <title>Genomics of Bifidobacteria.</title>
        <authorList>
            <person name="Ventura M."/>
            <person name="Milani C."/>
            <person name="Lugli G.A."/>
        </authorList>
    </citation>
    <scope>NUCLEOTIDE SEQUENCE [LARGE SCALE GENOMIC DNA]</scope>
    <source>
        <strain evidence="2 3">DSM 23975</strain>
    </source>
</reference>